<accession>A0ABV1LZP1</accession>
<dbReference type="InterPro" id="IPR000709">
    <property type="entry name" value="Leu_Ile_Val-bd"/>
</dbReference>
<organism evidence="7 8">
    <name type="scientific">Vogesella oryzagri</name>
    <dbReference type="NCBI Taxonomy" id="3160864"/>
    <lineage>
        <taxon>Bacteria</taxon>
        <taxon>Pseudomonadati</taxon>
        <taxon>Pseudomonadota</taxon>
        <taxon>Betaproteobacteria</taxon>
        <taxon>Neisseriales</taxon>
        <taxon>Chromobacteriaceae</taxon>
        <taxon>Vogesella</taxon>
    </lineage>
</organism>
<dbReference type="CDD" id="cd06335">
    <property type="entry name" value="PBP1_ABC_ligand_binding-like"/>
    <property type="match status" value="1"/>
</dbReference>
<dbReference type="Pfam" id="PF13458">
    <property type="entry name" value="Peripla_BP_6"/>
    <property type="match status" value="1"/>
</dbReference>
<dbReference type="PANTHER" id="PTHR30483">
    <property type="entry name" value="LEUCINE-SPECIFIC-BINDING PROTEIN"/>
    <property type="match status" value="1"/>
</dbReference>
<dbReference type="RefSeq" id="WP_349582728.1">
    <property type="nucleotide sequence ID" value="NZ_JBEFLD010000001.1"/>
</dbReference>
<protein>
    <submittedName>
        <fullName evidence="7">ABC transporter substrate-binding protein</fullName>
    </submittedName>
</protein>
<sequence length="388" mass="42042">MPRLACLALLLCSAYAGAAAPIRIGVSGPFSGGSSPMGLSMRGGIRLAAEDINRQGGVLGRPLQLVERDDRGRPDYAIRVADELIDQQQVVATVGFVNSGVALASQYRYQQARIPAITAVATAHVVTQQFLPPRYAANYVFRVAASDGLQAPLIVREAVRRGFRRVAVLSDNSNYGRLGQQDLLKALAASGLQAVSVQQFRNGELDMSSALRDARAAGAQCILTYTIGPELAQIANTLAQMEWRIPLIGSWTLSMSNFIDNAGPNAEGARMVQTFIEDGNTPLRARFIQRYLQRNPGERIPSPPSAAQGYDGLLLLVAAMRQAGSTDGPKVRAALENLRQPVAGLITTYRQPFSVSDHEAIELDIPVIGEVRQRKVIYAYPQDRLRHP</sequence>
<proteinExistence type="inferred from homology"/>
<dbReference type="Gene3D" id="3.40.50.2300">
    <property type="match status" value="2"/>
</dbReference>
<dbReference type="Proteomes" id="UP001433638">
    <property type="component" value="Unassembled WGS sequence"/>
</dbReference>
<evidence type="ECO:0000256" key="3">
    <source>
        <dbReference type="ARBA" id="ARBA00022729"/>
    </source>
</evidence>
<dbReference type="SUPFAM" id="SSF53822">
    <property type="entry name" value="Periplasmic binding protein-like I"/>
    <property type="match status" value="1"/>
</dbReference>
<dbReference type="EMBL" id="JBEFLD010000001">
    <property type="protein sequence ID" value="MEQ6289176.1"/>
    <property type="molecule type" value="Genomic_DNA"/>
</dbReference>
<gene>
    <name evidence="7" type="ORF">ABNW52_00915</name>
</gene>
<dbReference type="InterPro" id="IPR028082">
    <property type="entry name" value="Peripla_BP_I"/>
</dbReference>
<feature type="signal peptide" evidence="5">
    <location>
        <begin position="1"/>
        <end position="18"/>
    </location>
</feature>
<dbReference type="PRINTS" id="PR00337">
    <property type="entry name" value="LEUILEVALBP"/>
</dbReference>
<keyword evidence="4" id="KW-0029">Amino-acid transport</keyword>
<feature type="domain" description="Leucine-binding protein" evidence="6">
    <location>
        <begin position="21"/>
        <end position="347"/>
    </location>
</feature>
<evidence type="ECO:0000256" key="1">
    <source>
        <dbReference type="ARBA" id="ARBA00010062"/>
    </source>
</evidence>
<evidence type="ECO:0000256" key="5">
    <source>
        <dbReference type="SAM" id="SignalP"/>
    </source>
</evidence>
<evidence type="ECO:0000313" key="7">
    <source>
        <dbReference type="EMBL" id="MEQ6289176.1"/>
    </source>
</evidence>
<evidence type="ECO:0000256" key="4">
    <source>
        <dbReference type="ARBA" id="ARBA00022970"/>
    </source>
</evidence>
<reference evidence="7" key="1">
    <citation type="submission" date="2024-06" db="EMBL/GenBank/DDBJ databases">
        <title>Genome sequence of Vogesella sp. MAHUQ-64.</title>
        <authorList>
            <person name="Huq M.A."/>
        </authorList>
    </citation>
    <scope>NUCLEOTIDE SEQUENCE</scope>
    <source>
        <strain evidence="7">MAHUQ-64</strain>
    </source>
</reference>
<comment type="similarity">
    <text evidence="1">Belongs to the leucine-binding protein family.</text>
</comment>
<keyword evidence="2" id="KW-0813">Transport</keyword>
<dbReference type="InterPro" id="IPR028081">
    <property type="entry name" value="Leu-bd"/>
</dbReference>
<keyword evidence="8" id="KW-1185">Reference proteome</keyword>
<feature type="chain" id="PRO_5047339896" evidence="5">
    <location>
        <begin position="19"/>
        <end position="388"/>
    </location>
</feature>
<keyword evidence="3 5" id="KW-0732">Signal</keyword>
<dbReference type="InterPro" id="IPR051010">
    <property type="entry name" value="BCAA_transport"/>
</dbReference>
<evidence type="ECO:0000259" key="6">
    <source>
        <dbReference type="Pfam" id="PF13458"/>
    </source>
</evidence>
<dbReference type="PANTHER" id="PTHR30483:SF6">
    <property type="entry name" value="PERIPLASMIC BINDING PROTEIN OF ABC TRANSPORTER FOR NATURAL AMINO ACIDS"/>
    <property type="match status" value="1"/>
</dbReference>
<name>A0ABV1LZP1_9NEIS</name>
<evidence type="ECO:0000256" key="2">
    <source>
        <dbReference type="ARBA" id="ARBA00022448"/>
    </source>
</evidence>
<evidence type="ECO:0000313" key="8">
    <source>
        <dbReference type="Proteomes" id="UP001433638"/>
    </source>
</evidence>
<comment type="caution">
    <text evidence="7">The sequence shown here is derived from an EMBL/GenBank/DDBJ whole genome shotgun (WGS) entry which is preliminary data.</text>
</comment>